<dbReference type="GO" id="GO:0004107">
    <property type="term" value="F:chorismate synthase activity"/>
    <property type="evidence" value="ECO:0007669"/>
    <property type="project" value="UniProtKB-UniRule"/>
</dbReference>
<accession>A0A1L5F582</accession>
<evidence type="ECO:0000256" key="8">
    <source>
        <dbReference type="ARBA" id="ARBA00022857"/>
    </source>
</evidence>
<organism evidence="12 13">
    <name type="scientific">Clostridium kluyveri</name>
    <dbReference type="NCBI Taxonomy" id="1534"/>
    <lineage>
        <taxon>Bacteria</taxon>
        <taxon>Bacillati</taxon>
        <taxon>Bacillota</taxon>
        <taxon>Clostridia</taxon>
        <taxon>Eubacteriales</taxon>
        <taxon>Clostridiaceae</taxon>
        <taxon>Clostridium</taxon>
    </lineage>
</organism>
<dbReference type="GO" id="GO:0009423">
    <property type="term" value="P:chorismate biosynthetic process"/>
    <property type="evidence" value="ECO:0007669"/>
    <property type="project" value="UniProtKB-UniRule"/>
</dbReference>
<feature type="binding site" evidence="11">
    <location>
        <position position="333"/>
    </location>
    <ligand>
        <name>FMN</name>
        <dbReference type="ChEBI" id="CHEBI:58210"/>
    </ligand>
</feature>
<feature type="binding site" evidence="11">
    <location>
        <position position="291"/>
    </location>
    <ligand>
        <name>FMN</name>
        <dbReference type="ChEBI" id="CHEBI:58210"/>
    </ligand>
</feature>
<evidence type="ECO:0000256" key="1">
    <source>
        <dbReference type="ARBA" id="ARBA00005044"/>
    </source>
</evidence>
<proteinExistence type="inferred from homology"/>
<dbReference type="SUPFAM" id="SSF103263">
    <property type="entry name" value="Chorismate synthase, AroC"/>
    <property type="match status" value="1"/>
</dbReference>
<keyword evidence="9 11" id="KW-0057">Aromatic amino acid biosynthesis</keyword>
<keyword evidence="4 11" id="KW-0028">Amino-acid biosynthesis</keyword>
<dbReference type="InterPro" id="IPR020541">
    <property type="entry name" value="Chorismate_synthase_CS"/>
</dbReference>
<comment type="caution">
    <text evidence="11">Lacks conserved residue(s) required for the propagation of feature annotation.</text>
</comment>
<keyword evidence="7 11" id="KW-0274">FAD</keyword>
<comment type="subunit">
    <text evidence="11">Homotetramer.</text>
</comment>
<evidence type="ECO:0000313" key="12">
    <source>
        <dbReference type="EMBL" id="APM38169.1"/>
    </source>
</evidence>
<keyword evidence="5 11" id="KW-0285">Flavoprotein</keyword>
<evidence type="ECO:0000256" key="10">
    <source>
        <dbReference type="ARBA" id="ARBA00023239"/>
    </source>
</evidence>
<comment type="function">
    <text evidence="11">Catalyzes the anti-1,4-elimination of the C-3 phosphate and the C-6 proR hydrogen from 5-enolpyruvylshikimate-3-phosphate (EPSP) to yield chorismate, which is the branch point compound that serves as the starting substrate for the three terminal pathways of aromatic amino acid biosynthesis. This reaction introduces a second double bond into the aromatic ring system.</text>
</comment>
<evidence type="ECO:0000313" key="13">
    <source>
        <dbReference type="Proteomes" id="UP000184604"/>
    </source>
</evidence>
<dbReference type="RefSeq" id="WP_073537855.1">
    <property type="nucleotide sequence ID" value="NZ_CP018335.1"/>
</dbReference>
<dbReference type="EC" id="4.2.3.5" evidence="3 11"/>
<dbReference type="GO" id="GO:0005829">
    <property type="term" value="C:cytosol"/>
    <property type="evidence" value="ECO:0007669"/>
    <property type="project" value="TreeGrafter"/>
</dbReference>
<dbReference type="CDD" id="cd07304">
    <property type="entry name" value="Chorismate_synthase"/>
    <property type="match status" value="1"/>
</dbReference>
<dbReference type="UniPathway" id="UPA00053">
    <property type="reaction ID" value="UER00090"/>
</dbReference>
<keyword evidence="6 11" id="KW-0288">FMN</keyword>
<dbReference type="Pfam" id="PF01264">
    <property type="entry name" value="Chorismate_synt"/>
    <property type="match status" value="1"/>
</dbReference>
<reference evidence="12 13" key="1">
    <citation type="submission" date="2016-12" db="EMBL/GenBank/DDBJ databases">
        <title>Complete genome sequence of Clostridium kluyveri JZZ isolated from the pit mud of a Chinese flavor liquor-making factory.</title>
        <authorList>
            <person name="Wang Y."/>
        </authorList>
    </citation>
    <scope>NUCLEOTIDE SEQUENCE [LARGE SCALE GENOMIC DNA]</scope>
    <source>
        <strain evidence="12 13">JZZ</strain>
    </source>
</reference>
<dbReference type="GO" id="GO:0009073">
    <property type="term" value="P:aromatic amino acid family biosynthetic process"/>
    <property type="evidence" value="ECO:0007669"/>
    <property type="project" value="UniProtKB-KW"/>
</dbReference>
<dbReference type="HAMAP" id="MF_00300">
    <property type="entry name" value="Chorismate_synth"/>
    <property type="match status" value="1"/>
</dbReference>
<evidence type="ECO:0000256" key="7">
    <source>
        <dbReference type="ARBA" id="ARBA00022827"/>
    </source>
</evidence>
<protein>
    <recommendedName>
        <fullName evidence="3 11">Chorismate synthase</fullName>
        <shortName evidence="11">CS</shortName>
        <ecNumber evidence="3 11">4.2.3.5</ecNumber>
    </recommendedName>
    <alternativeName>
        <fullName evidence="11">5-enolpyruvylshikimate-3-phosphate phospholyase</fullName>
    </alternativeName>
</protein>
<dbReference type="Proteomes" id="UP000184604">
    <property type="component" value="Chromosome"/>
</dbReference>
<dbReference type="Gene3D" id="3.60.150.10">
    <property type="entry name" value="Chorismate synthase AroC"/>
    <property type="match status" value="1"/>
</dbReference>
<dbReference type="GO" id="GO:0010181">
    <property type="term" value="F:FMN binding"/>
    <property type="evidence" value="ECO:0007669"/>
    <property type="project" value="TreeGrafter"/>
</dbReference>
<name>A0A1L5F582_CLOKL</name>
<dbReference type="GO" id="GO:0008652">
    <property type="term" value="P:amino acid biosynthetic process"/>
    <property type="evidence" value="ECO:0007669"/>
    <property type="project" value="UniProtKB-KW"/>
</dbReference>
<dbReference type="EMBL" id="CP018335">
    <property type="protein sequence ID" value="APM38169.1"/>
    <property type="molecule type" value="Genomic_DNA"/>
</dbReference>
<dbReference type="NCBIfam" id="NF003793">
    <property type="entry name" value="PRK05382.1"/>
    <property type="match status" value="1"/>
</dbReference>
<dbReference type="PIRSF" id="PIRSF001456">
    <property type="entry name" value="Chorismate_synth"/>
    <property type="match status" value="1"/>
</dbReference>
<evidence type="ECO:0000256" key="2">
    <source>
        <dbReference type="ARBA" id="ARBA00008014"/>
    </source>
</evidence>
<dbReference type="InterPro" id="IPR000453">
    <property type="entry name" value="Chorismate_synth"/>
</dbReference>
<keyword evidence="8 11" id="KW-0521">NADP</keyword>
<dbReference type="PROSITE" id="PS00789">
    <property type="entry name" value="CHORISMATE_SYNTHASE_3"/>
    <property type="match status" value="1"/>
</dbReference>
<dbReference type="PANTHER" id="PTHR21085:SF0">
    <property type="entry name" value="CHORISMATE SYNTHASE"/>
    <property type="match status" value="1"/>
</dbReference>
<comment type="catalytic activity">
    <reaction evidence="11">
        <text>5-O-(1-carboxyvinyl)-3-phosphoshikimate = chorismate + phosphate</text>
        <dbReference type="Rhea" id="RHEA:21020"/>
        <dbReference type="ChEBI" id="CHEBI:29748"/>
        <dbReference type="ChEBI" id="CHEBI:43474"/>
        <dbReference type="ChEBI" id="CHEBI:57701"/>
        <dbReference type="EC" id="4.2.3.5"/>
    </reaction>
</comment>
<dbReference type="PROSITE" id="PS00788">
    <property type="entry name" value="CHORISMATE_SYNTHASE_2"/>
    <property type="match status" value="1"/>
</dbReference>
<evidence type="ECO:0000256" key="11">
    <source>
        <dbReference type="HAMAP-Rule" id="MF_00300"/>
    </source>
</evidence>
<sequence>MSGVWGNKIKLSIFGESHGKAIGIVMDGLKPGIEIDIEYIKNEMKRRAPGNSPLSTPRKETDKFDILSGYFNGRTTGTPLSAIILNNNTRSRDYEKTASLLRPGHADFTGNVRYRGFNDYRGGGHFSGRITAPLVFAGAICKKILEDKGILIGSHIKSIGAIEDGSCFDPVSISKEDILKLSKSKFPVLDEVKGKDMEESILKVKEEGDSVGGVIETVVVNLPPGIGEPFFDSVESSISHLLFSIPAVKGVEFGEGFNIASMKGSEANDEYYISEESITKTHTNNNGGVLGGITNGMPVIFRTAIKPTPSIAKTQRTVDIKKKQNTFLKIEGRHDPCIVPRAVPVVEAVAAIGILNLMEY</sequence>
<gene>
    <name evidence="11" type="primary">aroC</name>
    <name evidence="12" type="ORF">BS101_05150</name>
</gene>
<evidence type="ECO:0000256" key="6">
    <source>
        <dbReference type="ARBA" id="ARBA00022643"/>
    </source>
</evidence>
<feature type="binding site" evidence="11">
    <location>
        <begin position="306"/>
        <end position="310"/>
    </location>
    <ligand>
        <name>FMN</name>
        <dbReference type="ChEBI" id="CHEBI:58210"/>
    </ligand>
</feature>
<dbReference type="NCBIfam" id="TIGR00033">
    <property type="entry name" value="aroC"/>
    <property type="match status" value="1"/>
</dbReference>
<feature type="binding site" evidence="11">
    <location>
        <begin position="125"/>
        <end position="127"/>
    </location>
    <ligand>
        <name>FMN</name>
        <dbReference type="ChEBI" id="CHEBI:58210"/>
    </ligand>
</feature>
<evidence type="ECO:0000256" key="5">
    <source>
        <dbReference type="ARBA" id="ARBA00022630"/>
    </source>
</evidence>
<evidence type="ECO:0000256" key="4">
    <source>
        <dbReference type="ARBA" id="ARBA00022605"/>
    </source>
</evidence>
<dbReference type="PANTHER" id="PTHR21085">
    <property type="entry name" value="CHORISMATE SYNTHASE"/>
    <property type="match status" value="1"/>
</dbReference>
<dbReference type="AlphaFoldDB" id="A0A1L5F582"/>
<comment type="similarity">
    <text evidence="2 11">Belongs to the chorismate synthase family.</text>
</comment>
<feature type="binding site" evidence="11">
    <location>
        <position position="47"/>
    </location>
    <ligand>
        <name>NADP(+)</name>
        <dbReference type="ChEBI" id="CHEBI:58349"/>
    </ligand>
</feature>
<evidence type="ECO:0000256" key="9">
    <source>
        <dbReference type="ARBA" id="ARBA00023141"/>
    </source>
</evidence>
<keyword evidence="10 11" id="KW-0456">Lyase</keyword>
<comment type="pathway">
    <text evidence="1 11">Metabolic intermediate biosynthesis; chorismate biosynthesis; chorismate from D-erythrose 4-phosphate and phosphoenolpyruvate: step 7/7.</text>
</comment>
<comment type="cofactor">
    <cofactor evidence="11">
        <name>FMNH2</name>
        <dbReference type="ChEBI" id="CHEBI:57618"/>
    </cofactor>
    <text evidence="11">Reduced FMN (FMNH(2)).</text>
</comment>
<evidence type="ECO:0000256" key="3">
    <source>
        <dbReference type="ARBA" id="ARBA00013036"/>
    </source>
</evidence>
<dbReference type="InterPro" id="IPR035904">
    <property type="entry name" value="Chorismate_synth_AroC_sf"/>
</dbReference>
<dbReference type="OrthoDB" id="9771806at2"/>